<dbReference type="PANTHER" id="PTHR47306">
    <property type="entry name" value="SI:CH211-178J18.4-RELATED"/>
    <property type="match status" value="1"/>
</dbReference>
<protein>
    <submittedName>
        <fullName evidence="2">Uncharacterized protein</fullName>
    </submittedName>
</protein>
<feature type="region of interest" description="Disordered" evidence="1">
    <location>
        <begin position="73"/>
        <end position="97"/>
    </location>
</feature>
<reference evidence="2" key="1">
    <citation type="submission" date="2023-07" db="EMBL/GenBank/DDBJ databases">
        <authorList>
            <person name="Stuckert A."/>
        </authorList>
    </citation>
    <scope>NUCLEOTIDE SEQUENCE</scope>
</reference>
<comment type="caution">
    <text evidence="2">The sequence shown here is derived from an EMBL/GenBank/DDBJ whole genome shotgun (WGS) entry which is preliminary data.</text>
</comment>
<accession>A0ABN9LHH1</accession>
<sequence>MSTHLKRVCLRTESDSEVQNALATARDTLQCIAEKGTSIQFSELKPLKSLWETVSFVEGRGFLVVNKPSFESHDTPLTSEGPAQEQTDSLAPCSMPRVEPDSLMADMPAHVQPAGGLEGDPCPEPEHTGSLSDHIADEEIVDGSALRIQGTQWKNQKRLATKTAGLYKRHSMDHPILKGFQSYLSVTLGVPDCQQEVSNLARFLFFINPKALTLEYVTMHGRVNDYFETLRSLRLSSQSSLRILKHIRRFTTYLMRGTPLSTQEPQRYRACKVFMEFTTDLQKSLYRAVCKESVGKRYETLMEPSKTPKDCQRILEKARPRFLACLAAVQDGGSDPERSEILLYLQALLILRNLQRPGVVRNMTVSEWDRRTHHMYSGSRRTIVGVKTHKCASTQVASFVLSEEEESWFEVYATYVRPALTADRQIISNFFVTTTGKVVLNPSTALRQYHD</sequence>
<name>A0ABN9LHH1_9NEOB</name>
<evidence type="ECO:0000256" key="1">
    <source>
        <dbReference type="SAM" id="MobiDB-lite"/>
    </source>
</evidence>
<evidence type="ECO:0000313" key="3">
    <source>
        <dbReference type="Proteomes" id="UP001176940"/>
    </source>
</evidence>
<gene>
    <name evidence="2" type="ORF">RIMI_LOCUS9285563</name>
</gene>
<proteinExistence type="predicted"/>
<dbReference type="Proteomes" id="UP001176940">
    <property type="component" value="Unassembled WGS sequence"/>
</dbReference>
<dbReference type="EMBL" id="CAUEEQ010019111">
    <property type="protein sequence ID" value="CAJ0941590.1"/>
    <property type="molecule type" value="Genomic_DNA"/>
</dbReference>
<keyword evidence="3" id="KW-1185">Reference proteome</keyword>
<feature type="non-terminal residue" evidence="2">
    <location>
        <position position="451"/>
    </location>
</feature>
<dbReference type="PANTHER" id="PTHR47306:SF2">
    <property type="entry name" value="CORE-BINDING (CB) DOMAIN-CONTAINING PROTEIN"/>
    <property type="match status" value="1"/>
</dbReference>
<organism evidence="2 3">
    <name type="scientific">Ranitomeya imitator</name>
    <name type="common">mimic poison frog</name>
    <dbReference type="NCBI Taxonomy" id="111125"/>
    <lineage>
        <taxon>Eukaryota</taxon>
        <taxon>Metazoa</taxon>
        <taxon>Chordata</taxon>
        <taxon>Craniata</taxon>
        <taxon>Vertebrata</taxon>
        <taxon>Euteleostomi</taxon>
        <taxon>Amphibia</taxon>
        <taxon>Batrachia</taxon>
        <taxon>Anura</taxon>
        <taxon>Neobatrachia</taxon>
        <taxon>Hyloidea</taxon>
        <taxon>Dendrobatidae</taxon>
        <taxon>Dendrobatinae</taxon>
        <taxon>Ranitomeya</taxon>
    </lineage>
</organism>
<evidence type="ECO:0000313" key="2">
    <source>
        <dbReference type="EMBL" id="CAJ0941590.1"/>
    </source>
</evidence>